<dbReference type="EMBL" id="SGPL01000046">
    <property type="protein sequence ID" value="THH19391.1"/>
    <property type="molecule type" value="Genomic_DNA"/>
</dbReference>
<evidence type="ECO:0000313" key="6">
    <source>
        <dbReference type="Proteomes" id="UP000310158"/>
    </source>
</evidence>
<gene>
    <name evidence="5" type="ORF">EW146_g1738</name>
</gene>
<dbReference type="PANTHER" id="PTHR13620:SF104">
    <property type="entry name" value="EXONUCLEASE 3'-5' DOMAIN-CONTAINING PROTEIN 2"/>
    <property type="match status" value="1"/>
</dbReference>
<name>A0A4S4M527_9AGAM</name>
<dbReference type="Gene3D" id="3.30.420.10">
    <property type="entry name" value="Ribonuclease H-like superfamily/Ribonuclease H"/>
    <property type="match status" value="1"/>
</dbReference>
<sequence length="340" mass="37772">MPLYTYRDSIPRPTLMYIRSEAEANELVLALNGPVGFDMEWCCSPRRHGTSVHRPTALVQICDSSIILLIQLSAMKKVPQKVKELIESPSIPKMGVNIRGDGMKLYRDYGILPANLVELGTLACQADTCFQEIFNRPMVSLAKCVSFYQHRTLDKGPVRTSNWEAVLSREQMEYAANDAHCALLMYKKILSIARSSNRPLSPSEYTTDLAVELGIEREVPAPFSEEITPSNTELPPPPPSAQPVQEQADTSTSTRTLTISTSVSITKASAIAPRPQHLRAYQLWKNGNALDVICAALRSAERPLKQSTVMYVHSSGIILISSTFFLPSILRPGPLVNYYF</sequence>
<dbReference type="InterPro" id="IPR012337">
    <property type="entry name" value="RNaseH-like_sf"/>
</dbReference>
<keyword evidence="2" id="KW-0378">Hydrolase</keyword>
<dbReference type="SMART" id="SM00474">
    <property type="entry name" value="35EXOc"/>
    <property type="match status" value="1"/>
</dbReference>
<organism evidence="5 6">
    <name type="scientific">Bondarzewia mesenterica</name>
    <dbReference type="NCBI Taxonomy" id="1095465"/>
    <lineage>
        <taxon>Eukaryota</taxon>
        <taxon>Fungi</taxon>
        <taxon>Dikarya</taxon>
        <taxon>Basidiomycota</taxon>
        <taxon>Agaricomycotina</taxon>
        <taxon>Agaricomycetes</taxon>
        <taxon>Russulales</taxon>
        <taxon>Bondarzewiaceae</taxon>
        <taxon>Bondarzewia</taxon>
    </lineage>
</organism>
<evidence type="ECO:0000259" key="4">
    <source>
        <dbReference type="SMART" id="SM00474"/>
    </source>
</evidence>
<dbReference type="Proteomes" id="UP000310158">
    <property type="component" value="Unassembled WGS sequence"/>
</dbReference>
<dbReference type="GO" id="GO:0008408">
    <property type="term" value="F:3'-5' exonuclease activity"/>
    <property type="evidence" value="ECO:0007669"/>
    <property type="project" value="InterPro"/>
</dbReference>
<dbReference type="PANTHER" id="PTHR13620">
    <property type="entry name" value="3-5 EXONUCLEASE"/>
    <property type="match status" value="1"/>
</dbReference>
<comment type="caution">
    <text evidence="5">The sequence shown here is derived from an EMBL/GenBank/DDBJ whole genome shotgun (WGS) entry which is preliminary data.</text>
</comment>
<dbReference type="GO" id="GO:0005634">
    <property type="term" value="C:nucleus"/>
    <property type="evidence" value="ECO:0007669"/>
    <property type="project" value="TreeGrafter"/>
</dbReference>
<feature type="domain" description="3'-5' exonuclease" evidence="4">
    <location>
        <begin position="15"/>
        <end position="194"/>
    </location>
</feature>
<dbReference type="GO" id="GO:0005737">
    <property type="term" value="C:cytoplasm"/>
    <property type="evidence" value="ECO:0007669"/>
    <property type="project" value="TreeGrafter"/>
</dbReference>
<evidence type="ECO:0000256" key="1">
    <source>
        <dbReference type="ARBA" id="ARBA00022722"/>
    </source>
</evidence>
<dbReference type="CDD" id="cd06141">
    <property type="entry name" value="WRN_exo"/>
    <property type="match status" value="1"/>
</dbReference>
<evidence type="ECO:0000256" key="3">
    <source>
        <dbReference type="SAM" id="MobiDB-lite"/>
    </source>
</evidence>
<protein>
    <recommendedName>
        <fullName evidence="4">3'-5' exonuclease domain-containing protein</fullName>
    </recommendedName>
</protein>
<dbReference type="GO" id="GO:0006139">
    <property type="term" value="P:nucleobase-containing compound metabolic process"/>
    <property type="evidence" value="ECO:0007669"/>
    <property type="project" value="InterPro"/>
</dbReference>
<evidence type="ECO:0000256" key="2">
    <source>
        <dbReference type="ARBA" id="ARBA00022801"/>
    </source>
</evidence>
<proteinExistence type="predicted"/>
<dbReference type="InterPro" id="IPR036397">
    <property type="entry name" value="RNaseH_sf"/>
</dbReference>
<dbReference type="Pfam" id="PF01612">
    <property type="entry name" value="DNA_pol_A_exo1"/>
    <property type="match status" value="1"/>
</dbReference>
<dbReference type="SUPFAM" id="SSF53098">
    <property type="entry name" value="Ribonuclease H-like"/>
    <property type="match status" value="1"/>
</dbReference>
<dbReference type="AlphaFoldDB" id="A0A4S4M527"/>
<dbReference type="GO" id="GO:0003676">
    <property type="term" value="F:nucleic acid binding"/>
    <property type="evidence" value="ECO:0007669"/>
    <property type="project" value="InterPro"/>
</dbReference>
<dbReference type="InterPro" id="IPR002562">
    <property type="entry name" value="3'-5'_exonuclease_dom"/>
</dbReference>
<dbReference type="OrthoDB" id="1920326at2759"/>
<dbReference type="InterPro" id="IPR051132">
    <property type="entry name" value="3-5_Exonuclease_domain"/>
</dbReference>
<reference evidence="5 6" key="1">
    <citation type="submission" date="2019-02" db="EMBL/GenBank/DDBJ databases">
        <title>Genome sequencing of the rare red list fungi Bondarzewia mesenterica.</title>
        <authorList>
            <person name="Buettner E."/>
            <person name="Kellner H."/>
        </authorList>
    </citation>
    <scope>NUCLEOTIDE SEQUENCE [LARGE SCALE GENOMIC DNA]</scope>
    <source>
        <strain evidence="5 6">DSM 108281</strain>
    </source>
</reference>
<accession>A0A4S4M527</accession>
<keyword evidence="6" id="KW-1185">Reference proteome</keyword>
<keyword evidence="1" id="KW-0540">Nuclease</keyword>
<feature type="region of interest" description="Disordered" evidence="3">
    <location>
        <begin position="225"/>
        <end position="254"/>
    </location>
</feature>
<evidence type="ECO:0000313" key="5">
    <source>
        <dbReference type="EMBL" id="THH19391.1"/>
    </source>
</evidence>